<keyword evidence="1" id="KW-0472">Membrane</keyword>
<organism evidence="2 3">
    <name type="scientific">Asticcacaulis taihuensis</name>
    <dbReference type="NCBI Taxonomy" id="260084"/>
    <lineage>
        <taxon>Bacteria</taxon>
        <taxon>Pseudomonadati</taxon>
        <taxon>Pseudomonadota</taxon>
        <taxon>Alphaproteobacteria</taxon>
        <taxon>Caulobacterales</taxon>
        <taxon>Caulobacteraceae</taxon>
        <taxon>Asticcacaulis</taxon>
    </lineage>
</organism>
<dbReference type="EMBL" id="FMTS01000001">
    <property type="protein sequence ID" value="SCW31452.1"/>
    <property type="molecule type" value="Genomic_DNA"/>
</dbReference>
<sequence length="1394" mass="151421">MKRIFDIIRKRLRLFILGWVVFMVVVLGARLAQGPIRVDGIRSIIISRVEAQLPRTEASIKHLDLVWFGDARAVGFRFEDLIITDRQHRIIARAGRMEAALAADSLIVAHFAPARLTAEDFFVAASVSKEGRYDLGYEAHGKPGRTSGLARFFYDLTGPERLGQPVSFTRQLSLKNGQLRLIQEGAPLDWTANVSTIDFTKLNGKLTGHTALSIDGLGMEAGAPATFKAEASGVVGLAHASISANLHNLVPGRVFPSVGLTRALAGINAPVDGLTRVDYSQKKGFEGAAFDIRAAAGRIDIGDFHQPFNEARIRANYTSATHTAQFDTFRVKSRMLDTDLKGAVIVRPGDAKAKRDMALAFNFTGPRVTARLADDFALQTLTNARVRGNYVPRQRRLQFESVTGLINGAPLQSQGVVYTDDTGELGADLTAQIKGRFTKEEVFAFWPEDLSPNTRANLIERIRGGDFANADFVLKAEPGDFHNLENEDLRLDFDFENLELYLEHRLQNAKGLKGHGILLGNSFAMDVSGGRLVDVNLVKGGLSVPDFRDRRTKTHIWLDAEADVPSVIEAIDPITDNHLSQNGLTRQRLSGAATAHVEIDFPVFGNITNDNFSVKFNGHINNGAFKQAALGWDMTEGQLNIIGDLLADKLTITGPAHLGPYYGDIGYRTQMNVRSQDIDFTGHFNAAQFGGSPKVPVAITGQFTVADRAGKGRISSDIFRGDVSWSGNPEGEEQRPTDMLIEGAILSDGMEGQGLPIFEHLKREIPTRISLLRSGDIWSGEIDAEALSGDIAYIQGTRSRLVYKSVITPDEADEMGYGALPMFKAPRHLTVNISLDGQSREALLKLDQMSAVLGWSEIPGTDELRRRLDMKVMPDDWYVLGLPKAFFAPPAPVNVTALWQQDDKTLTGEVKLLDQTIAFDMPLRGHGSPPPIMLPNTSVPYELQVRGTASDAVLAALGYSQTPVHIAGNVGLVFSLYSTPGQPAAVLNLDATNAQLGVRATDWNKPVGESAQFAVSIDEQGPNGGTNLSRIYGEGAHIGIDGRASFSDAGDLQFGDFSKLYLKDFIDVAFKYYAVPDKNTNIISISGNQLDLRPWLDAKKERVLKAVTKAVIPAEIPPAGPPVPATHLVVDLARLRMAPAGVFNDLNLDLTWDGRNGLSGSGHGESMDGSPFTLAMTSEGGYSLFTARTGNLGNVIETATGNHNVRGGVAVIDGVYANGQIDASLRGHDVRAQQIPILAQLLTVASLQGLNDTLVGDGILFTDFDFPIRYKDNVVFIRDGYAKGEALGINVWGTSDLDTKALALSGTLIPAYSLNGIFGDLRSNGLGLVGIKYHVHGTQKAPEVLVNPLSVVLPGFMKVWFDSSRKEPFPALDLPTLENKLDDLRDRNDKSLKK</sequence>
<keyword evidence="1" id="KW-1133">Transmembrane helix</keyword>
<evidence type="ECO:0000313" key="3">
    <source>
        <dbReference type="Proteomes" id="UP000199150"/>
    </source>
</evidence>
<reference evidence="3" key="1">
    <citation type="submission" date="2016-10" db="EMBL/GenBank/DDBJ databases">
        <authorList>
            <person name="Varghese N."/>
            <person name="Submissions S."/>
        </authorList>
    </citation>
    <scope>NUCLEOTIDE SEQUENCE [LARGE SCALE GENOMIC DNA]</scope>
    <source>
        <strain evidence="3">CGMCC 1.3431</strain>
    </source>
</reference>
<evidence type="ECO:0000256" key="1">
    <source>
        <dbReference type="SAM" id="Phobius"/>
    </source>
</evidence>
<keyword evidence="1" id="KW-0812">Transmembrane</keyword>
<evidence type="ECO:0000313" key="2">
    <source>
        <dbReference type="EMBL" id="SCW31452.1"/>
    </source>
</evidence>
<keyword evidence="3" id="KW-1185">Reference proteome</keyword>
<gene>
    <name evidence="2" type="ORF">SAMN02927928_0357</name>
</gene>
<dbReference type="OrthoDB" id="7161641at2"/>
<dbReference type="RefSeq" id="WP_090642948.1">
    <property type="nucleotide sequence ID" value="NZ_CBCRYE010000001.1"/>
</dbReference>
<protein>
    <submittedName>
        <fullName evidence="2">AsmA-like C-terminal region</fullName>
    </submittedName>
</protein>
<feature type="transmembrane region" description="Helical" evidence="1">
    <location>
        <begin position="12"/>
        <end position="32"/>
    </location>
</feature>
<dbReference type="Proteomes" id="UP000199150">
    <property type="component" value="Unassembled WGS sequence"/>
</dbReference>
<accession>A0A1G4PGK5</accession>
<name>A0A1G4PGK5_9CAUL</name>
<dbReference type="STRING" id="260084.SAMN02927928_0357"/>
<proteinExistence type="predicted"/>